<feature type="domain" description="Thioredoxin" evidence="10">
    <location>
        <begin position="3"/>
        <end position="157"/>
    </location>
</feature>
<keyword evidence="3" id="KW-0049">Antioxidant</keyword>
<comment type="caution">
    <text evidence="11">The sequence shown here is derived from an EMBL/GenBank/DDBJ whole genome shotgun (WGS) entry which is preliminary data.</text>
</comment>
<dbReference type="SUPFAM" id="SSF52833">
    <property type="entry name" value="Thioredoxin-like"/>
    <property type="match status" value="1"/>
</dbReference>
<evidence type="ECO:0000256" key="1">
    <source>
        <dbReference type="ARBA" id="ARBA00013017"/>
    </source>
</evidence>
<dbReference type="InterPro" id="IPR036249">
    <property type="entry name" value="Thioredoxin-like_sf"/>
</dbReference>
<name>A0A409V9Z4_9AGAR</name>
<organism evidence="11 12">
    <name type="scientific">Panaeolus cyanescens</name>
    <dbReference type="NCBI Taxonomy" id="181874"/>
    <lineage>
        <taxon>Eukaryota</taxon>
        <taxon>Fungi</taxon>
        <taxon>Dikarya</taxon>
        <taxon>Basidiomycota</taxon>
        <taxon>Agaricomycotina</taxon>
        <taxon>Agaricomycetes</taxon>
        <taxon>Agaricomycetidae</taxon>
        <taxon>Agaricales</taxon>
        <taxon>Agaricineae</taxon>
        <taxon>Galeropsidaceae</taxon>
        <taxon>Panaeolus</taxon>
    </lineage>
</organism>
<accession>A0A409V9Z4</accession>
<evidence type="ECO:0000256" key="5">
    <source>
        <dbReference type="ARBA" id="ARBA00023157"/>
    </source>
</evidence>
<dbReference type="GO" id="GO:0034599">
    <property type="term" value="P:cellular response to oxidative stress"/>
    <property type="evidence" value="ECO:0007669"/>
    <property type="project" value="TreeGrafter"/>
</dbReference>
<dbReference type="PANTHER" id="PTHR42801:SF4">
    <property type="entry name" value="AHPC_TSA FAMILY PROTEIN"/>
    <property type="match status" value="1"/>
</dbReference>
<evidence type="ECO:0000313" key="11">
    <source>
        <dbReference type="EMBL" id="PPQ63624.1"/>
    </source>
</evidence>
<dbReference type="STRING" id="181874.A0A409V9Z4"/>
<evidence type="ECO:0000256" key="9">
    <source>
        <dbReference type="ARBA" id="ARBA00049091"/>
    </source>
</evidence>
<proteinExistence type="inferred from homology"/>
<dbReference type="InterPro" id="IPR000866">
    <property type="entry name" value="AhpC/TSA"/>
</dbReference>
<reference evidence="11 12" key="1">
    <citation type="journal article" date="2018" name="Evol. Lett.">
        <title>Horizontal gene cluster transfer increased hallucinogenic mushroom diversity.</title>
        <authorList>
            <person name="Reynolds H.T."/>
            <person name="Vijayakumar V."/>
            <person name="Gluck-Thaler E."/>
            <person name="Korotkin H.B."/>
            <person name="Matheny P.B."/>
            <person name="Slot J.C."/>
        </authorList>
    </citation>
    <scope>NUCLEOTIDE SEQUENCE [LARGE SCALE GENOMIC DNA]</scope>
    <source>
        <strain evidence="11 12">2629</strain>
    </source>
</reference>
<evidence type="ECO:0000256" key="8">
    <source>
        <dbReference type="ARBA" id="ARBA00038489"/>
    </source>
</evidence>
<evidence type="ECO:0000256" key="7">
    <source>
        <dbReference type="ARBA" id="ARBA00032824"/>
    </source>
</evidence>
<sequence length="164" mass="17960">MSKLIGKEAPVITLPDSNGEVFSFKPGQLGIPTVLFFYPESGSYGCTRQACQLRDAVAQKNTFRPGKLQLIGISSDPVEKQKAFVDREKLTYPVLSDIKREAISAYHVGTGMLGLVDTARVTFVIDKKGIVRDALDATMNYGAHTKFVEKWLEKLDAEDASGST</sequence>
<comment type="similarity">
    <text evidence="8">Belongs to the peroxiredoxin family. BCP/PrxQ subfamily.</text>
</comment>
<keyword evidence="2" id="KW-0575">Peroxidase</keyword>
<evidence type="ECO:0000256" key="2">
    <source>
        <dbReference type="ARBA" id="ARBA00022559"/>
    </source>
</evidence>
<dbReference type="GO" id="GO:0008379">
    <property type="term" value="F:thioredoxin peroxidase activity"/>
    <property type="evidence" value="ECO:0007669"/>
    <property type="project" value="TreeGrafter"/>
</dbReference>
<dbReference type="OrthoDB" id="338622at2759"/>
<dbReference type="CDD" id="cd03017">
    <property type="entry name" value="PRX_BCP"/>
    <property type="match status" value="1"/>
</dbReference>
<dbReference type="PANTHER" id="PTHR42801">
    <property type="entry name" value="THIOREDOXIN-DEPENDENT PEROXIDE REDUCTASE"/>
    <property type="match status" value="1"/>
</dbReference>
<gene>
    <name evidence="11" type="ORF">CVT24_004377</name>
</gene>
<dbReference type="PROSITE" id="PS51352">
    <property type="entry name" value="THIOREDOXIN_2"/>
    <property type="match status" value="1"/>
</dbReference>
<evidence type="ECO:0000256" key="4">
    <source>
        <dbReference type="ARBA" id="ARBA00023002"/>
    </source>
</evidence>
<dbReference type="InParanoid" id="A0A409V9Z4"/>
<dbReference type="Proteomes" id="UP000284842">
    <property type="component" value="Unassembled WGS sequence"/>
</dbReference>
<protein>
    <recommendedName>
        <fullName evidence="1">thioredoxin-dependent peroxiredoxin</fullName>
        <ecNumber evidence="1">1.11.1.24</ecNumber>
    </recommendedName>
    <alternativeName>
        <fullName evidence="7">Thioredoxin peroxidase</fullName>
    </alternativeName>
</protein>
<dbReference type="EMBL" id="NHTK01006116">
    <property type="protein sequence ID" value="PPQ63624.1"/>
    <property type="molecule type" value="Genomic_DNA"/>
</dbReference>
<dbReference type="InterPro" id="IPR013766">
    <property type="entry name" value="Thioredoxin_domain"/>
</dbReference>
<dbReference type="Pfam" id="PF00578">
    <property type="entry name" value="AhpC-TSA"/>
    <property type="match status" value="1"/>
</dbReference>
<dbReference type="GO" id="GO:0005737">
    <property type="term" value="C:cytoplasm"/>
    <property type="evidence" value="ECO:0007669"/>
    <property type="project" value="TreeGrafter"/>
</dbReference>
<evidence type="ECO:0000313" key="12">
    <source>
        <dbReference type="Proteomes" id="UP000284842"/>
    </source>
</evidence>
<keyword evidence="4" id="KW-0560">Oxidoreductase</keyword>
<comment type="catalytic activity">
    <reaction evidence="9">
        <text>a hydroperoxide + [thioredoxin]-dithiol = an alcohol + [thioredoxin]-disulfide + H2O</text>
        <dbReference type="Rhea" id="RHEA:62620"/>
        <dbReference type="Rhea" id="RHEA-COMP:10698"/>
        <dbReference type="Rhea" id="RHEA-COMP:10700"/>
        <dbReference type="ChEBI" id="CHEBI:15377"/>
        <dbReference type="ChEBI" id="CHEBI:29950"/>
        <dbReference type="ChEBI" id="CHEBI:30879"/>
        <dbReference type="ChEBI" id="CHEBI:35924"/>
        <dbReference type="ChEBI" id="CHEBI:50058"/>
        <dbReference type="EC" id="1.11.1.24"/>
    </reaction>
</comment>
<dbReference type="AlphaFoldDB" id="A0A409V9Z4"/>
<evidence type="ECO:0000259" key="10">
    <source>
        <dbReference type="PROSITE" id="PS51352"/>
    </source>
</evidence>
<keyword evidence="5" id="KW-1015">Disulfide bond</keyword>
<keyword evidence="6" id="KW-0676">Redox-active center</keyword>
<dbReference type="EC" id="1.11.1.24" evidence="1"/>
<evidence type="ECO:0000256" key="6">
    <source>
        <dbReference type="ARBA" id="ARBA00023284"/>
    </source>
</evidence>
<dbReference type="GO" id="GO:0045454">
    <property type="term" value="P:cell redox homeostasis"/>
    <property type="evidence" value="ECO:0007669"/>
    <property type="project" value="TreeGrafter"/>
</dbReference>
<dbReference type="Gene3D" id="3.40.30.10">
    <property type="entry name" value="Glutaredoxin"/>
    <property type="match status" value="1"/>
</dbReference>
<evidence type="ECO:0000256" key="3">
    <source>
        <dbReference type="ARBA" id="ARBA00022862"/>
    </source>
</evidence>
<keyword evidence="12" id="KW-1185">Reference proteome</keyword>
<dbReference type="InterPro" id="IPR050924">
    <property type="entry name" value="Peroxiredoxin_BCP/PrxQ"/>
</dbReference>